<proteinExistence type="predicted"/>
<dbReference type="AlphaFoldDB" id="A0A2N3KSP2"/>
<dbReference type="SUPFAM" id="SSF53850">
    <property type="entry name" value="Periplasmic binding protein-like II"/>
    <property type="match status" value="1"/>
</dbReference>
<comment type="caution">
    <text evidence="3">The sequence shown here is derived from an EMBL/GenBank/DDBJ whole genome shotgun (WGS) entry which is preliminary data.</text>
</comment>
<evidence type="ECO:0000259" key="2">
    <source>
        <dbReference type="Pfam" id="PF00497"/>
    </source>
</evidence>
<dbReference type="EMBL" id="NWTK01000008">
    <property type="protein sequence ID" value="PKR53572.1"/>
    <property type="molecule type" value="Genomic_DNA"/>
</dbReference>
<organism evidence="3 4">
    <name type="scientific">Thalassospira marina</name>
    <dbReference type="NCBI Taxonomy" id="2048283"/>
    <lineage>
        <taxon>Bacteria</taxon>
        <taxon>Pseudomonadati</taxon>
        <taxon>Pseudomonadota</taxon>
        <taxon>Alphaproteobacteria</taxon>
        <taxon>Rhodospirillales</taxon>
        <taxon>Thalassospiraceae</taxon>
        <taxon>Thalassospira</taxon>
    </lineage>
</organism>
<protein>
    <recommendedName>
        <fullName evidence="2">Solute-binding protein family 3/N-terminal domain-containing protein</fullName>
    </recommendedName>
</protein>
<feature type="domain" description="Solute-binding protein family 3/N-terminal" evidence="2">
    <location>
        <begin position="38"/>
        <end position="253"/>
    </location>
</feature>
<keyword evidence="1" id="KW-0732">Signal</keyword>
<dbReference type="InterPro" id="IPR001638">
    <property type="entry name" value="Solute-binding_3/MltF_N"/>
</dbReference>
<evidence type="ECO:0000313" key="4">
    <source>
        <dbReference type="Proteomes" id="UP000233597"/>
    </source>
</evidence>
<gene>
    <name evidence="3" type="ORF">COO20_13615</name>
</gene>
<evidence type="ECO:0000256" key="1">
    <source>
        <dbReference type="SAM" id="SignalP"/>
    </source>
</evidence>
<dbReference type="Gene3D" id="3.40.190.10">
    <property type="entry name" value="Periplasmic binding protein-like II"/>
    <property type="match status" value="2"/>
</dbReference>
<feature type="signal peptide" evidence="1">
    <location>
        <begin position="1"/>
        <end position="23"/>
    </location>
</feature>
<reference evidence="3 4" key="1">
    <citation type="submission" date="2017-09" db="EMBL/GenBank/DDBJ databases">
        <title>Biodiversity and function of Thalassospira species in the particle-attached aromatic-hydrocarbon-degrading consortia from the surface seawater of the South China Sea.</title>
        <authorList>
            <person name="Dong C."/>
            <person name="Liu R."/>
            <person name="Shao Z."/>
        </authorList>
    </citation>
    <scope>NUCLEOTIDE SEQUENCE [LARGE SCALE GENOMIC DNA]</scope>
    <source>
        <strain evidence="3 4">CSC1P2</strain>
    </source>
</reference>
<accession>A0A2N3KSP2</accession>
<dbReference type="Proteomes" id="UP000233597">
    <property type="component" value="Unassembled WGS sequence"/>
</dbReference>
<feature type="chain" id="PRO_5014632632" description="Solute-binding protein family 3/N-terminal domain-containing protein" evidence="1">
    <location>
        <begin position="24"/>
        <end position="258"/>
    </location>
</feature>
<name>A0A2N3KSP2_9PROT</name>
<evidence type="ECO:0000313" key="3">
    <source>
        <dbReference type="EMBL" id="PKR53572.1"/>
    </source>
</evidence>
<sequence length="258" mass="29678">MDAFFLRIFVFIAVIFMATPARAQQRPDVMVGVYEYSVVHFYHDGVETGFAHDLVERLNRIQGDFHFVTIETSSRRRYEDMATGKMDMLLLQNPDWNWAGRGVDFSTPIVWEHDILVARRDHVPGPGYFHDVLEHSIAGVLGYHYRFAGFMDDPRQLTRLLNISLLYNESEVLEAVIRDDAEVGVLSAGFMSRKFRQVADMGDRVAMGPRADNSYPLAAAISRRAPITVDRFNRYLDDLRAENQIAPLWSRWHRGVLP</sequence>
<dbReference type="OrthoDB" id="8747607at2"/>
<dbReference type="Pfam" id="PF00497">
    <property type="entry name" value="SBP_bac_3"/>
    <property type="match status" value="1"/>
</dbReference>